<sequence>MMALIGQLKREKTLQLNENTGAGAFSTFDSGLSFFSPIRGPAIQHNVEKVLYYGGDHNQDGQKFSHEIPVYLLRDLRWLMRSSCGRRPPNRFCVADLRHVPPYRKSVDTLPTYHKVNSRDDCRRLCNQGELKTTAIGERVFLGRIWWHKLFSFLHEFLPMLLGVASRLLLHKKGNS</sequence>
<dbReference type="Proteomes" id="UP000652427">
    <property type="component" value="Unassembled WGS sequence"/>
</dbReference>
<comment type="caution">
    <text evidence="1">The sequence shown here is derived from an EMBL/GenBank/DDBJ whole genome shotgun (WGS) entry which is preliminary data.</text>
</comment>
<gene>
    <name evidence="1" type="ORF">HUO14_14080</name>
</gene>
<evidence type="ECO:0000313" key="1">
    <source>
        <dbReference type="EMBL" id="NVD29024.1"/>
    </source>
</evidence>
<dbReference type="RefSeq" id="WP_176280461.1">
    <property type="nucleotide sequence ID" value="NZ_JABWMH010000004.1"/>
</dbReference>
<proteinExistence type="predicted"/>
<accession>A0ABX2N5R4</accession>
<protein>
    <submittedName>
        <fullName evidence="1">Uncharacterized protein</fullName>
    </submittedName>
</protein>
<reference evidence="1 2" key="1">
    <citation type="submission" date="2020-06" db="EMBL/GenBank/DDBJ databases">
        <authorList>
            <person name="Kim S.-J."/>
            <person name="Park S.-J."/>
        </authorList>
    </citation>
    <scope>NUCLEOTIDE SEQUENCE [LARGE SCALE GENOMIC DNA]</scope>
    <source>
        <strain evidence="1 2">SW-151</strain>
    </source>
</reference>
<evidence type="ECO:0000313" key="2">
    <source>
        <dbReference type="Proteomes" id="UP000652427"/>
    </source>
</evidence>
<name>A0ABX2N5R4_9SPHN</name>
<dbReference type="EMBL" id="JABWMH010000004">
    <property type="protein sequence ID" value="NVD29024.1"/>
    <property type="molecule type" value="Genomic_DNA"/>
</dbReference>
<organism evidence="1 2">
    <name type="scientific">Parasphingorhabdus flavimaris</name>
    <dbReference type="NCBI Taxonomy" id="266812"/>
    <lineage>
        <taxon>Bacteria</taxon>
        <taxon>Pseudomonadati</taxon>
        <taxon>Pseudomonadota</taxon>
        <taxon>Alphaproteobacteria</taxon>
        <taxon>Sphingomonadales</taxon>
        <taxon>Sphingomonadaceae</taxon>
        <taxon>Parasphingorhabdus</taxon>
    </lineage>
</organism>
<keyword evidence="2" id="KW-1185">Reference proteome</keyword>